<protein>
    <recommendedName>
        <fullName evidence="3">CRISPR-associated protein, Csh2 family</fullName>
    </recommendedName>
</protein>
<evidence type="ECO:0000313" key="1">
    <source>
        <dbReference type="EMBL" id="PRR69533.1"/>
    </source>
</evidence>
<gene>
    <name evidence="1" type="ORF">MOST_29550</name>
</gene>
<keyword evidence="2" id="KW-1185">Reference proteome</keyword>
<dbReference type="InterPro" id="IPR013419">
    <property type="entry name" value="CRISPR-assoc_prot_Cas7/Csh2"/>
</dbReference>
<dbReference type="InterPro" id="IPR006482">
    <property type="entry name" value="Cas7_Csh2/Csh2"/>
</dbReference>
<accession>A0A9X7J0A5</accession>
<reference evidence="1 2" key="1">
    <citation type="submission" date="2018-03" db="EMBL/GenBank/DDBJ databases">
        <title>Genome sequence of Moorella stamsii DSM 26217.</title>
        <authorList>
            <person name="Poehlein A."/>
            <person name="Daniel R."/>
        </authorList>
    </citation>
    <scope>NUCLEOTIDE SEQUENCE [LARGE SCALE GENOMIC DNA]</scope>
    <source>
        <strain evidence="2">DSM 26217</strain>
    </source>
</reference>
<name>A0A9X7J0A5_9FIRM</name>
<sequence>MAELVKNNREILYIYDAKMCNPNGDPDDENRPRMDYERERNLVSDVRLKRYIRDYLQDKFKDKEQQIYITKAEGVVNATERLKVILGKNKVGQEDIPALLEKLIDVRLFGATMPIKADGGRTGSSLTFIGPVQFNWGYSLNRATLVDSVSITSQLAAESGKEQGTIGKDYRVYYSLIAFHGIISARRAEKTGLTEADIALLDEALLKAIPLLATRSKIGQYPRLYLRLEYKDADTFCGDLREYLSLEETTGLREISDVKLRLDGMADCLKSIAPWVARVYCWQHEHLCTLYQGQEVRLPLWLEGVIGKGRVQVLQA</sequence>
<evidence type="ECO:0008006" key="3">
    <source>
        <dbReference type="Google" id="ProtNLM"/>
    </source>
</evidence>
<dbReference type="GO" id="GO:0043571">
    <property type="term" value="P:maintenance of CRISPR repeat elements"/>
    <property type="evidence" value="ECO:0007669"/>
    <property type="project" value="InterPro"/>
</dbReference>
<dbReference type="NCBIfam" id="TIGR02590">
    <property type="entry name" value="cas_Csh2"/>
    <property type="match status" value="1"/>
</dbReference>
<evidence type="ECO:0000313" key="2">
    <source>
        <dbReference type="Proteomes" id="UP000239430"/>
    </source>
</evidence>
<proteinExistence type="predicted"/>
<dbReference type="EMBL" id="PVXL01000072">
    <property type="protein sequence ID" value="PRR69533.1"/>
    <property type="molecule type" value="Genomic_DNA"/>
</dbReference>
<dbReference type="NCBIfam" id="TIGR01595">
    <property type="entry name" value="cas_CT1132"/>
    <property type="match status" value="1"/>
</dbReference>
<organism evidence="1 2">
    <name type="scientific">Neomoorella stamsii</name>
    <dbReference type="NCBI Taxonomy" id="1266720"/>
    <lineage>
        <taxon>Bacteria</taxon>
        <taxon>Bacillati</taxon>
        <taxon>Bacillota</taxon>
        <taxon>Clostridia</taxon>
        <taxon>Neomoorellales</taxon>
        <taxon>Neomoorellaceae</taxon>
        <taxon>Neomoorella</taxon>
    </lineage>
</organism>
<dbReference type="AlphaFoldDB" id="A0A9X7J0A5"/>
<comment type="caution">
    <text evidence="1">The sequence shown here is derived from an EMBL/GenBank/DDBJ whole genome shotgun (WGS) entry which is preliminary data.</text>
</comment>
<dbReference type="RefSeq" id="WP_054937746.1">
    <property type="nucleotide sequence ID" value="NZ_PVXL01000072.1"/>
</dbReference>
<dbReference type="Proteomes" id="UP000239430">
    <property type="component" value="Unassembled WGS sequence"/>
</dbReference>
<dbReference type="Pfam" id="PF05107">
    <property type="entry name" value="Cas_Cas7"/>
    <property type="match status" value="1"/>
</dbReference>